<dbReference type="EMBL" id="CP158586">
    <property type="protein sequence ID" value="XCA32886.1"/>
    <property type="molecule type" value="Genomic_DNA"/>
</dbReference>
<accession>A0AAU7YGZ3</accession>
<gene>
    <name evidence="1" type="ORF">ABS808_03600</name>
</gene>
<sequence>MVESRKEQDKNLNINTNNVKEDFYEYKESSYRTQWELAFEQSQYLEQNKNKPRPQLLDLNIEATSRNKRIIKRR</sequence>
<name>A0AAU7YGZ3_9RICK</name>
<organism evidence="1">
    <name type="scientific">Wolbachia endosymbiont of Polyergus mexicanus</name>
    <dbReference type="NCBI Taxonomy" id="3171167"/>
    <lineage>
        <taxon>Bacteria</taxon>
        <taxon>Pseudomonadati</taxon>
        <taxon>Pseudomonadota</taxon>
        <taxon>Alphaproteobacteria</taxon>
        <taxon>Rickettsiales</taxon>
        <taxon>Anaplasmataceae</taxon>
        <taxon>Wolbachieae</taxon>
        <taxon>Wolbachia</taxon>
    </lineage>
</organism>
<protein>
    <submittedName>
        <fullName evidence="1">Uncharacterized protein</fullName>
    </submittedName>
</protein>
<proteinExistence type="predicted"/>
<reference evidence="1" key="1">
    <citation type="submission" date="2024-06" db="EMBL/GenBank/DDBJ databases">
        <title>Genome assembly of the Polyergus mexicanus.</title>
        <authorList>
            <person name="Cash E."/>
            <person name="Tustsui N.D."/>
            <person name="Ward P."/>
            <person name="Nguyen O."/>
            <person name="Sahasrabudhe R."/>
            <person name="Fairbairn C.W."/>
            <person name="Seligmann W.E."/>
            <person name="Sacco S."/>
            <person name="Beraut E."/>
            <person name="Miller C."/>
            <person name="Toffelmier E."/>
            <person name="Shaffer H.B."/>
        </authorList>
    </citation>
    <scope>NUCLEOTIDE SEQUENCE</scope>
    <source>
        <strain evidence="1">NDT 795.1</strain>
    </source>
</reference>
<dbReference type="AlphaFoldDB" id="A0AAU7YGZ3"/>
<evidence type="ECO:0000313" key="1">
    <source>
        <dbReference type="EMBL" id="XCA32886.1"/>
    </source>
</evidence>